<dbReference type="Proteomes" id="UP000292095">
    <property type="component" value="Unassembled WGS sequence"/>
</dbReference>
<dbReference type="GeneID" id="95072625"/>
<dbReference type="PANTHER" id="PTHR35174:SF3">
    <property type="entry name" value="BLL7171 PROTEIN"/>
    <property type="match status" value="1"/>
</dbReference>
<name>A0A126Y6K2_9ACTN</name>
<accession>A0A0X3WKE2</accession>
<reference evidence="3" key="4">
    <citation type="submission" date="2022-09" db="EMBL/GenBank/DDBJ databases">
        <title>Whole genome shotgun sequence of Streptomyces albidoflavus NBRC 12854.</title>
        <authorList>
            <person name="Komaki H."/>
            <person name="Tamura T."/>
        </authorList>
    </citation>
    <scope>NUCLEOTIDE SEQUENCE</scope>
    <source>
        <strain evidence="3">NBRC 12854</strain>
    </source>
</reference>
<accession>A0A2M9SZB6</accession>
<dbReference type="EMBL" id="VOGX01000028">
    <property type="protein sequence ID" value="TWV23652.1"/>
    <property type="molecule type" value="Genomic_DNA"/>
</dbReference>
<evidence type="ECO:0000259" key="2">
    <source>
        <dbReference type="Pfam" id="PF03795"/>
    </source>
</evidence>
<dbReference type="Gene3D" id="3.30.70.1060">
    <property type="entry name" value="Dimeric alpha+beta barrel"/>
    <property type="match status" value="1"/>
</dbReference>
<dbReference type="SUPFAM" id="SSF54909">
    <property type="entry name" value="Dimeric alpha+beta barrel"/>
    <property type="match status" value="1"/>
</dbReference>
<evidence type="ECO:0000256" key="1">
    <source>
        <dbReference type="ARBA" id="ARBA00007689"/>
    </source>
</evidence>
<comment type="similarity">
    <text evidence="1">Belongs to the YciI family.</text>
</comment>
<comment type="caution">
    <text evidence="3">The sequence shown here is derived from an EMBL/GenBank/DDBJ whole genome shotgun (WGS) entry which is preliminary data.</text>
</comment>
<accession>A0A126Y6K2</accession>
<evidence type="ECO:0000313" key="4">
    <source>
        <dbReference type="EMBL" id="RZE22044.1"/>
    </source>
</evidence>
<evidence type="ECO:0000313" key="5">
    <source>
        <dbReference type="EMBL" id="RZE38652.1"/>
    </source>
</evidence>
<dbReference type="EMBL" id="PKLL01000019">
    <property type="protein sequence ID" value="RZE22044.1"/>
    <property type="molecule type" value="Genomic_DNA"/>
</dbReference>
<reference evidence="6" key="3">
    <citation type="submission" date="2019-07" db="EMBL/GenBank/DDBJ databases">
        <authorList>
            <person name="Pylro V."/>
            <person name="Dias A."/>
            <person name="Andreote F."/>
            <person name="Varani A."/>
            <person name="Andreote C."/>
            <person name="Bernardo E."/>
            <person name="Martins T."/>
        </authorList>
    </citation>
    <scope>NUCLEOTIDE SEQUENCE</scope>
    <source>
        <strain evidence="6">77</strain>
    </source>
</reference>
<dbReference type="Proteomes" id="UP000318052">
    <property type="component" value="Unassembled WGS sequence"/>
</dbReference>
<evidence type="ECO:0000313" key="10">
    <source>
        <dbReference type="Proteomes" id="UP001051844"/>
    </source>
</evidence>
<evidence type="ECO:0000313" key="6">
    <source>
        <dbReference type="EMBL" id="TWV23652.1"/>
    </source>
</evidence>
<gene>
    <name evidence="5" type="ORF">C0Q91_17530</name>
    <name evidence="4" type="ORF">C0Q92_17480</name>
    <name evidence="6" type="ORF">FRZ02_17725</name>
    <name evidence="3" type="ORF">ScoT_36440</name>
</gene>
<evidence type="ECO:0000313" key="9">
    <source>
        <dbReference type="Proteomes" id="UP000318052"/>
    </source>
</evidence>
<dbReference type="RefSeq" id="WP_008405085.1">
    <property type="nucleotide sequence ID" value="NC_020990.1"/>
</dbReference>
<reference evidence="7 8" key="1">
    <citation type="submission" date="2017-12" db="EMBL/GenBank/DDBJ databases">
        <title>Population genomics insights into the ecological differentiation and adaptive evolution in streptomycetes.</title>
        <authorList>
            <person name="Li Y."/>
            <person name="Huang Y."/>
        </authorList>
    </citation>
    <scope>NUCLEOTIDE SEQUENCE [LARGE SCALE GENOMIC DNA]</scope>
    <source>
        <strain evidence="5 7">FXJ.2339</strain>
        <strain evidence="4 8">NBRC 100770</strain>
    </source>
</reference>
<proteinExistence type="inferred from homology"/>
<dbReference type="EMBL" id="PKLK01000019">
    <property type="protein sequence ID" value="RZE38652.1"/>
    <property type="molecule type" value="Genomic_DNA"/>
</dbReference>
<dbReference type="EMBL" id="BNDZ01000005">
    <property type="protein sequence ID" value="GHI47470.1"/>
    <property type="molecule type" value="Genomic_DNA"/>
</dbReference>
<dbReference type="InterPro" id="IPR011008">
    <property type="entry name" value="Dimeric_a/b-barrel"/>
</dbReference>
<reference evidence="9" key="2">
    <citation type="journal article" date="2019" name="Microbiol. Resour. Announc.">
        <title>Draft Genomic Sequences of Streptomyces misionensis and Streptomyces albidoflavus, bacteria applied for phytopathogen biocontrol.</title>
        <authorList>
            <person name="Pylro V."/>
            <person name="Dias A."/>
            <person name="Andreote F."/>
            <person name="Varani A."/>
            <person name="Andreote C."/>
            <person name="Bernardo E."/>
            <person name="Martins T."/>
        </authorList>
    </citation>
    <scope>NUCLEOTIDE SEQUENCE [LARGE SCALE GENOMIC DNA]</scope>
    <source>
        <strain evidence="9">77</strain>
    </source>
</reference>
<protein>
    <recommendedName>
        <fullName evidence="2">YCII-related domain-containing protein</fullName>
    </recommendedName>
</protein>
<dbReference type="PANTHER" id="PTHR35174">
    <property type="entry name" value="BLL7171 PROTEIN-RELATED"/>
    <property type="match status" value="1"/>
</dbReference>
<evidence type="ECO:0000313" key="3">
    <source>
        <dbReference type="EMBL" id="GHI47470.1"/>
    </source>
</evidence>
<sequence>MKYLLLGYTSADGWDAATAGSPTEEALEAFAAYQRFEEELTASGELVSTEGLGHPAVSTTVRPTAEGVTATDGPFAELKEVLASFAVIDVSGQERAVEIAARIVAVLGEPVEIRPVMGADFAA</sequence>
<dbReference type="Proteomes" id="UP000292693">
    <property type="component" value="Unassembled WGS sequence"/>
</dbReference>
<dbReference type="AlphaFoldDB" id="A0A126Y6K2"/>
<dbReference type="Pfam" id="PF03795">
    <property type="entry name" value="YCII"/>
    <property type="match status" value="1"/>
</dbReference>
<dbReference type="InterPro" id="IPR005545">
    <property type="entry name" value="YCII"/>
</dbReference>
<dbReference type="KEGG" id="salb:XNR_3299"/>
<feature type="domain" description="YCII-related" evidence="2">
    <location>
        <begin position="1"/>
        <end position="117"/>
    </location>
</feature>
<evidence type="ECO:0000313" key="7">
    <source>
        <dbReference type="Proteomes" id="UP000292095"/>
    </source>
</evidence>
<evidence type="ECO:0000313" key="8">
    <source>
        <dbReference type="Proteomes" id="UP000292693"/>
    </source>
</evidence>
<dbReference type="Proteomes" id="UP001051844">
    <property type="component" value="Unassembled WGS sequence"/>
</dbReference>
<keyword evidence="9" id="KW-1185">Reference proteome</keyword>
<organism evidence="3 10">
    <name type="scientific">Streptomyces albidoflavus</name>
    <dbReference type="NCBI Taxonomy" id="1886"/>
    <lineage>
        <taxon>Bacteria</taxon>
        <taxon>Bacillati</taxon>
        <taxon>Actinomycetota</taxon>
        <taxon>Actinomycetes</taxon>
        <taxon>Kitasatosporales</taxon>
        <taxon>Streptomycetaceae</taxon>
        <taxon>Streptomyces</taxon>
        <taxon>Streptomyces albidoflavus group</taxon>
    </lineage>
</organism>